<keyword evidence="3" id="KW-1003">Cell membrane</keyword>
<protein>
    <submittedName>
        <fullName evidence="10">Mechanosensitive ion channel family protein</fullName>
    </submittedName>
</protein>
<comment type="similarity">
    <text evidence="2">Belongs to the MscS (TC 1.A.23) family.</text>
</comment>
<dbReference type="GO" id="GO:0005886">
    <property type="term" value="C:plasma membrane"/>
    <property type="evidence" value="ECO:0007669"/>
    <property type="project" value="UniProtKB-SubCell"/>
</dbReference>
<dbReference type="AlphaFoldDB" id="A0A9X1HP70"/>
<evidence type="ECO:0000256" key="3">
    <source>
        <dbReference type="ARBA" id="ARBA00022475"/>
    </source>
</evidence>
<dbReference type="EMBL" id="JAIXNE010000001">
    <property type="protein sequence ID" value="MCA6073642.1"/>
    <property type="molecule type" value="Genomic_DNA"/>
</dbReference>
<evidence type="ECO:0000256" key="6">
    <source>
        <dbReference type="ARBA" id="ARBA00023136"/>
    </source>
</evidence>
<gene>
    <name evidence="10" type="ORF">LDX50_02130</name>
</gene>
<dbReference type="Gene3D" id="2.30.30.60">
    <property type="match status" value="1"/>
</dbReference>
<dbReference type="InterPro" id="IPR045275">
    <property type="entry name" value="MscS_archaea/bacteria_type"/>
</dbReference>
<dbReference type="Pfam" id="PF00924">
    <property type="entry name" value="MS_channel_2nd"/>
    <property type="match status" value="1"/>
</dbReference>
<dbReference type="InterPro" id="IPR010920">
    <property type="entry name" value="LSM_dom_sf"/>
</dbReference>
<dbReference type="Gene3D" id="1.10.287.1260">
    <property type="match status" value="1"/>
</dbReference>
<keyword evidence="11" id="KW-1185">Reference proteome</keyword>
<reference evidence="10" key="1">
    <citation type="submission" date="2021-09" db="EMBL/GenBank/DDBJ databases">
        <title>Fulvivirga sp. isolated from coastal sediment.</title>
        <authorList>
            <person name="Yu H."/>
        </authorList>
    </citation>
    <scope>NUCLEOTIDE SEQUENCE</scope>
    <source>
        <strain evidence="10">1062</strain>
    </source>
</reference>
<keyword evidence="6 7" id="KW-0472">Membrane</keyword>
<feature type="domain" description="Mechanosensitive ion channel MscS C-terminal" evidence="9">
    <location>
        <begin position="181"/>
        <end position="265"/>
    </location>
</feature>
<evidence type="ECO:0000259" key="8">
    <source>
        <dbReference type="Pfam" id="PF00924"/>
    </source>
</evidence>
<evidence type="ECO:0000313" key="10">
    <source>
        <dbReference type="EMBL" id="MCA6073642.1"/>
    </source>
</evidence>
<dbReference type="PANTHER" id="PTHR30221">
    <property type="entry name" value="SMALL-CONDUCTANCE MECHANOSENSITIVE CHANNEL"/>
    <property type="match status" value="1"/>
</dbReference>
<dbReference type="SUPFAM" id="SSF82689">
    <property type="entry name" value="Mechanosensitive channel protein MscS (YggB), C-terminal domain"/>
    <property type="match status" value="1"/>
</dbReference>
<keyword evidence="5 7" id="KW-1133">Transmembrane helix</keyword>
<dbReference type="InterPro" id="IPR049278">
    <property type="entry name" value="MS_channel_C"/>
</dbReference>
<dbReference type="PANTHER" id="PTHR30221:SF1">
    <property type="entry name" value="SMALL-CONDUCTANCE MECHANOSENSITIVE CHANNEL"/>
    <property type="match status" value="1"/>
</dbReference>
<sequence length="296" mass="33198">MKEKLNESFQDFWDTTIAAAPSVLVGLILFSILMLIGWGVSRLMRRRLLKYSEDVLLINFTTRAIWLIFFVFAFFVFLNRVGLGDAASGLLAGAGVSALILGFAFKDIGENFVAGFFLAFSRPFGIGDIIEVQDNTGKVAGMNFRNTHIRTFTGRDIFLPNALLLKNPLVNYTRDGLLRHDFVIGLDYGDNIAKAIRAVMEELTSNGKIVQESDLTPFVVIQDFAVSTINLKIHFWINTKDFLGSMTVLKSEIMGQVYDRLKKDGFNMPADIVELKIYQEGSPIPVMIYEKDIPKS</sequence>
<accession>A0A9X1HP70</accession>
<feature type="transmembrane region" description="Helical" evidence="7">
    <location>
        <begin position="60"/>
        <end position="80"/>
    </location>
</feature>
<dbReference type="SUPFAM" id="SSF50182">
    <property type="entry name" value="Sm-like ribonucleoproteins"/>
    <property type="match status" value="1"/>
</dbReference>
<evidence type="ECO:0000259" key="9">
    <source>
        <dbReference type="Pfam" id="PF21082"/>
    </source>
</evidence>
<evidence type="ECO:0000313" key="11">
    <source>
        <dbReference type="Proteomes" id="UP001139409"/>
    </source>
</evidence>
<proteinExistence type="inferred from homology"/>
<dbReference type="InterPro" id="IPR023408">
    <property type="entry name" value="MscS_beta-dom_sf"/>
</dbReference>
<evidence type="ECO:0000256" key="7">
    <source>
        <dbReference type="SAM" id="Phobius"/>
    </source>
</evidence>
<dbReference type="InterPro" id="IPR006685">
    <property type="entry name" value="MscS_channel_2nd"/>
</dbReference>
<organism evidence="10 11">
    <name type="scientific">Fulvivirga sedimenti</name>
    <dbReference type="NCBI Taxonomy" id="2879465"/>
    <lineage>
        <taxon>Bacteria</taxon>
        <taxon>Pseudomonadati</taxon>
        <taxon>Bacteroidota</taxon>
        <taxon>Cytophagia</taxon>
        <taxon>Cytophagales</taxon>
        <taxon>Fulvivirgaceae</taxon>
        <taxon>Fulvivirga</taxon>
    </lineage>
</organism>
<dbReference type="InterPro" id="IPR011066">
    <property type="entry name" value="MscS_channel_C_sf"/>
</dbReference>
<feature type="domain" description="Mechanosensitive ion channel MscS" evidence="8">
    <location>
        <begin position="110"/>
        <end position="174"/>
    </location>
</feature>
<dbReference type="RefSeq" id="WP_225696753.1">
    <property type="nucleotide sequence ID" value="NZ_JAIXNE010000001.1"/>
</dbReference>
<dbReference type="SUPFAM" id="SSF82861">
    <property type="entry name" value="Mechanosensitive channel protein MscS (YggB), transmembrane region"/>
    <property type="match status" value="1"/>
</dbReference>
<evidence type="ECO:0000256" key="1">
    <source>
        <dbReference type="ARBA" id="ARBA00004651"/>
    </source>
</evidence>
<dbReference type="Proteomes" id="UP001139409">
    <property type="component" value="Unassembled WGS sequence"/>
</dbReference>
<dbReference type="InterPro" id="IPR011014">
    <property type="entry name" value="MscS_channel_TM-2"/>
</dbReference>
<evidence type="ECO:0000256" key="5">
    <source>
        <dbReference type="ARBA" id="ARBA00022989"/>
    </source>
</evidence>
<dbReference type="Pfam" id="PF21082">
    <property type="entry name" value="MS_channel_3rd"/>
    <property type="match status" value="1"/>
</dbReference>
<comment type="subcellular location">
    <subcellularLocation>
        <location evidence="1">Cell membrane</location>
        <topology evidence="1">Multi-pass membrane protein</topology>
    </subcellularLocation>
</comment>
<dbReference type="GO" id="GO:0008381">
    <property type="term" value="F:mechanosensitive monoatomic ion channel activity"/>
    <property type="evidence" value="ECO:0007669"/>
    <property type="project" value="InterPro"/>
</dbReference>
<comment type="caution">
    <text evidence="10">The sequence shown here is derived from an EMBL/GenBank/DDBJ whole genome shotgun (WGS) entry which is preliminary data.</text>
</comment>
<evidence type="ECO:0000256" key="2">
    <source>
        <dbReference type="ARBA" id="ARBA00008017"/>
    </source>
</evidence>
<feature type="transmembrane region" description="Helical" evidence="7">
    <location>
        <begin position="20"/>
        <end position="40"/>
    </location>
</feature>
<keyword evidence="4 7" id="KW-0812">Transmembrane</keyword>
<feature type="transmembrane region" description="Helical" evidence="7">
    <location>
        <begin position="86"/>
        <end position="105"/>
    </location>
</feature>
<name>A0A9X1HP70_9BACT</name>
<evidence type="ECO:0000256" key="4">
    <source>
        <dbReference type="ARBA" id="ARBA00022692"/>
    </source>
</evidence>
<dbReference type="Gene3D" id="3.30.70.100">
    <property type="match status" value="1"/>
</dbReference>